<gene>
    <name evidence="1" type="ORF">LCGC14_2593770</name>
</gene>
<dbReference type="EMBL" id="LAZR01043612">
    <property type="protein sequence ID" value="KKL06665.1"/>
    <property type="molecule type" value="Genomic_DNA"/>
</dbReference>
<proteinExistence type="predicted"/>
<name>A0A0F9AB29_9ZZZZ</name>
<dbReference type="InterPro" id="IPR015422">
    <property type="entry name" value="PyrdxlP-dep_Trfase_small"/>
</dbReference>
<evidence type="ECO:0000313" key="1">
    <source>
        <dbReference type="EMBL" id="KKL06665.1"/>
    </source>
</evidence>
<dbReference type="InterPro" id="IPR015424">
    <property type="entry name" value="PyrdxlP-dep_Trfase"/>
</dbReference>
<dbReference type="Gene3D" id="3.90.1150.10">
    <property type="entry name" value="Aspartate Aminotransferase, domain 1"/>
    <property type="match status" value="1"/>
</dbReference>
<dbReference type="SUPFAM" id="SSF53383">
    <property type="entry name" value="PLP-dependent transferases"/>
    <property type="match status" value="1"/>
</dbReference>
<accession>A0A0F9AB29</accession>
<sequence length="98" mass="11293">MVANLLKENDIILNMNILPHEPLRNVTNPDGIRIGVQEMTRVGMKEEEMDRIAAFIAECILQGQEVREEVNRLRKDYAEVCFSFDEILTDLQSPNIFS</sequence>
<dbReference type="AlphaFoldDB" id="A0A0F9AB29"/>
<reference evidence="1" key="1">
    <citation type="journal article" date="2015" name="Nature">
        <title>Complex archaea that bridge the gap between prokaryotes and eukaryotes.</title>
        <authorList>
            <person name="Spang A."/>
            <person name="Saw J.H."/>
            <person name="Jorgensen S.L."/>
            <person name="Zaremba-Niedzwiedzka K."/>
            <person name="Martijn J."/>
            <person name="Lind A.E."/>
            <person name="van Eijk R."/>
            <person name="Schleper C."/>
            <person name="Guy L."/>
            <person name="Ettema T.J."/>
        </authorList>
    </citation>
    <scope>NUCLEOTIDE SEQUENCE</scope>
</reference>
<organism evidence="1">
    <name type="scientific">marine sediment metagenome</name>
    <dbReference type="NCBI Taxonomy" id="412755"/>
    <lineage>
        <taxon>unclassified sequences</taxon>
        <taxon>metagenomes</taxon>
        <taxon>ecological metagenomes</taxon>
    </lineage>
</organism>
<protein>
    <submittedName>
        <fullName evidence="1">Uncharacterized protein</fullName>
    </submittedName>
</protein>
<comment type="caution">
    <text evidence="1">The sequence shown here is derived from an EMBL/GenBank/DDBJ whole genome shotgun (WGS) entry which is preliminary data.</text>
</comment>